<dbReference type="RefSeq" id="WP_137627574.1">
    <property type="nucleotide sequence ID" value="NZ_BJDJ01000002.1"/>
</dbReference>
<reference evidence="3" key="1">
    <citation type="journal article" date="2019" name="Int. J. Syst. Evol. Microbiol.">
        <title>The Global Catalogue of Microorganisms (GCM) 10K type strain sequencing project: providing services to taxonomists for standard genome sequencing and annotation.</title>
        <authorList>
            <consortium name="The Broad Institute Genomics Platform"/>
            <consortium name="The Broad Institute Genome Sequencing Center for Infectious Disease"/>
            <person name="Wu L."/>
            <person name="Ma J."/>
        </authorList>
    </citation>
    <scope>NUCLEOTIDE SEQUENCE [LARGE SCALE GENOMIC DNA]</scope>
    <source>
        <strain evidence="3">CCM 8933</strain>
    </source>
</reference>
<keyword evidence="1" id="KW-1133">Transmembrane helix</keyword>
<keyword evidence="1" id="KW-0812">Transmembrane</keyword>
<feature type="transmembrane region" description="Helical" evidence="1">
    <location>
        <begin position="55"/>
        <end position="72"/>
    </location>
</feature>
<organism evidence="2 3">
    <name type="scientific">Lactiplantibacillus daowaiensis</name>
    <dbReference type="NCBI Taxonomy" id="2559918"/>
    <lineage>
        <taxon>Bacteria</taxon>
        <taxon>Bacillati</taxon>
        <taxon>Bacillota</taxon>
        <taxon>Bacilli</taxon>
        <taxon>Lactobacillales</taxon>
        <taxon>Lactobacillaceae</taxon>
        <taxon>Lactiplantibacillus</taxon>
    </lineage>
</organism>
<evidence type="ECO:0000256" key="1">
    <source>
        <dbReference type="SAM" id="Phobius"/>
    </source>
</evidence>
<evidence type="ECO:0008006" key="4">
    <source>
        <dbReference type="Google" id="ProtNLM"/>
    </source>
</evidence>
<accession>A0ABW1S391</accession>
<sequence length="92" mass="10368">MVYFGLVALLIVITPLHRYLFARRPAFWPGLLMPGLWLGVNGALALMMPYEHQDILLAVLGTLLLLSSWVAARIDRSEHILTPTRHHKIAAK</sequence>
<name>A0ABW1S391_9LACO</name>
<keyword evidence="3" id="KW-1185">Reference proteome</keyword>
<gene>
    <name evidence="2" type="ORF">ACFP5Y_13925</name>
</gene>
<dbReference type="EMBL" id="JBHSSC010000044">
    <property type="protein sequence ID" value="MFC6182331.1"/>
    <property type="molecule type" value="Genomic_DNA"/>
</dbReference>
<comment type="caution">
    <text evidence="2">The sequence shown here is derived from an EMBL/GenBank/DDBJ whole genome shotgun (WGS) entry which is preliminary data.</text>
</comment>
<feature type="transmembrane region" description="Helical" evidence="1">
    <location>
        <begin position="28"/>
        <end position="48"/>
    </location>
</feature>
<dbReference type="Proteomes" id="UP001596282">
    <property type="component" value="Unassembled WGS sequence"/>
</dbReference>
<evidence type="ECO:0000313" key="2">
    <source>
        <dbReference type="EMBL" id="MFC6182331.1"/>
    </source>
</evidence>
<protein>
    <recommendedName>
        <fullName evidence="4">Integral membrane protein</fullName>
    </recommendedName>
</protein>
<keyword evidence="1" id="KW-0472">Membrane</keyword>
<proteinExistence type="predicted"/>
<evidence type="ECO:0000313" key="3">
    <source>
        <dbReference type="Proteomes" id="UP001596282"/>
    </source>
</evidence>